<organism evidence="2 3">
    <name type="scientific">Pelotomaculum schinkii</name>
    <dbReference type="NCBI Taxonomy" id="78350"/>
    <lineage>
        <taxon>Bacteria</taxon>
        <taxon>Bacillati</taxon>
        <taxon>Bacillota</taxon>
        <taxon>Clostridia</taxon>
        <taxon>Eubacteriales</taxon>
        <taxon>Desulfotomaculaceae</taxon>
        <taxon>Pelotomaculum</taxon>
    </lineage>
</organism>
<dbReference type="Proteomes" id="UP000298324">
    <property type="component" value="Unassembled WGS sequence"/>
</dbReference>
<keyword evidence="1" id="KW-0812">Transmembrane</keyword>
<evidence type="ECO:0000313" key="2">
    <source>
        <dbReference type="EMBL" id="TEB04546.1"/>
    </source>
</evidence>
<keyword evidence="3" id="KW-1185">Reference proteome</keyword>
<evidence type="ECO:0008006" key="4">
    <source>
        <dbReference type="Google" id="ProtNLM"/>
    </source>
</evidence>
<comment type="caution">
    <text evidence="2">The sequence shown here is derived from an EMBL/GenBank/DDBJ whole genome shotgun (WGS) entry which is preliminary data.</text>
</comment>
<name>A0A4Y7R708_9FIRM</name>
<dbReference type="InterPro" id="IPR012340">
    <property type="entry name" value="NA-bd_OB-fold"/>
</dbReference>
<reference evidence="2 3" key="1">
    <citation type="journal article" date="2018" name="Environ. Microbiol.">
        <title>Novel energy conservation strategies and behaviour of Pelotomaculum schinkii driving syntrophic propionate catabolism.</title>
        <authorList>
            <person name="Hidalgo-Ahumada C.A.P."/>
            <person name="Nobu M.K."/>
            <person name="Narihiro T."/>
            <person name="Tamaki H."/>
            <person name="Liu W.T."/>
            <person name="Kamagata Y."/>
            <person name="Stams A.J.M."/>
            <person name="Imachi H."/>
            <person name="Sousa D.Z."/>
        </authorList>
    </citation>
    <scope>NUCLEOTIDE SEQUENCE [LARGE SCALE GENOMIC DNA]</scope>
    <source>
        <strain evidence="2 3">HH</strain>
    </source>
</reference>
<protein>
    <recommendedName>
        <fullName evidence="4">OB-fold nucleic acid binding domain protein</fullName>
    </recommendedName>
</protein>
<dbReference type="AlphaFoldDB" id="A0A4Y7R708"/>
<keyword evidence="1" id="KW-1133">Transmembrane helix</keyword>
<feature type="transmembrane region" description="Helical" evidence="1">
    <location>
        <begin position="30"/>
        <end position="48"/>
    </location>
</feature>
<keyword evidence="1" id="KW-0472">Membrane</keyword>
<accession>A0A4Y7R708</accession>
<evidence type="ECO:0000256" key="1">
    <source>
        <dbReference type="SAM" id="Phobius"/>
    </source>
</evidence>
<dbReference type="EMBL" id="QFGA01000003">
    <property type="protein sequence ID" value="TEB04546.1"/>
    <property type="molecule type" value="Genomic_DNA"/>
</dbReference>
<dbReference type="RefSeq" id="WP_190258920.1">
    <property type="nucleotide sequence ID" value="NZ_QFGA01000003.1"/>
</dbReference>
<feature type="transmembrane region" description="Helical" evidence="1">
    <location>
        <begin position="7"/>
        <end position="24"/>
    </location>
</feature>
<sequence>MRMSVPAWISLGLATVLVLFSYAVNPDPALLRTALPMLVLLAAIPLILNQMNMRQADRVDMRDFKLYPIGDLTKLGAGTPVRLQGTVEATALKWLNRPNFQLNDKSGKIKVFMFAAPRENIKIGDRVEAAGNLRSFGRKKEKIVWGVKIQKLNR</sequence>
<dbReference type="Gene3D" id="2.40.50.140">
    <property type="entry name" value="Nucleic acid-binding proteins"/>
    <property type="match status" value="1"/>
</dbReference>
<gene>
    <name evidence="2" type="ORF">Psch_03306</name>
</gene>
<evidence type="ECO:0000313" key="3">
    <source>
        <dbReference type="Proteomes" id="UP000298324"/>
    </source>
</evidence>
<proteinExistence type="predicted"/>